<dbReference type="PRINTS" id="PR00032">
    <property type="entry name" value="HTHARAC"/>
</dbReference>
<evidence type="ECO:0000313" key="5">
    <source>
        <dbReference type="EMBL" id="MBW3364820.1"/>
    </source>
</evidence>
<protein>
    <submittedName>
        <fullName evidence="5">Helix-turn-helix domain-containing protein</fullName>
    </submittedName>
</protein>
<dbReference type="InterPro" id="IPR018060">
    <property type="entry name" value="HTH_AraC"/>
</dbReference>
<dbReference type="SUPFAM" id="SSF51215">
    <property type="entry name" value="Regulatory protein AraC"/>
    <property type="match status" value="1"/>
</dbReference>
<gene>
    <name evidence="5" type="ORF">KYK27_07190</name>
</gene>
<dbReference type="SMART" id="SM00342">
    <property type="entry name" value="HTH_ARAC"/>
    <property type="match status" value="1"/>
</dbReference>
<dbReference type="PROSITE" id="PS01124">
    <property type="entry name" value="HTH_ARAC_FAMILY_2"/>
    <property type="match status" value="1"/>
</dbReference>
<keyword evidence="2" id="KW-0238">DNA-binding</keyword>
<dbReference type="Pfam" id="PF12833">
    <property type="entry name" value="HTH_18"/>
    <property type="match status" value="1"/>
</dbReference>
<feature type="domain" description="HTH araC/xylS-type" evidence="4">
    <location>
        <begin position="170"/>
        <end position="268"/>
    </location>
</feature>
<dbReference type="SUPFAM" id="SSF46689">
    <property type="entry name" value="Homeodomain-like"/>
    <property type="match status" value="1"/>
</dbReference>
<dbReference type="EMBL" id="JAHWXQ010000002">
    <property type="protein sequence ID" value="MBW3364820.1"/>
    <property type="molecule type" value="Genomic_DNA"/>
</dbReference>
<organism evidence="5 6">
    <name type="scientific">Pontibacter populi</name>
    <dbReference type="NCBI Taxonomy" id="890055"/>
    <lineage>
        <taxon>Bacteria</taxon>
        <taxon>Pseudomonadati</taxon>
        <taxon>Bacteroidota</taxon>
        <taxon>Cytophagia</taxon>
        <taxon>Cytophagales</taxon>
        <taxon>Hymenobacteraceae</taxon>
        <taxon>Pontibacter</taxon>
    </lineage>
</organism>
<proteinExistence type="predicted"/>
<name>A0ABS6XCB2_9BACT</name>
<dbReference type="Gene3D" id="1.10.10.60">
    <property type="entry name" value="Homeodomain-like"/>
    <property type="match status" value="1"/>
</dbReference>
<keyword evidence="3" id="KW-0804">Transcription</keyword>
<evidence type="ECO:0000256" key="2">
    <source>
        <dbReference type="ARBA" id="ARBA00023125"/>
    </source>
</evidence>
<dbReference type="InterPro" id="IPR009057">
    <property type="entry name" value="Homeodomain-like_sf"/>
</dbReference>
<keyword evidence="6" id="KW-1185">Reference proteome</keyword>
<dbReference type="InterPro" id="IPR037923">
    <property type="entry name" value="HTH-like"/>
</dbReference>
<comment type="caution">
    <text evidence="5">The sequence shown here is derived from an EMBL/GenBank/DDBJ whole genome shotgun (WGS) entry which is preliminary data.</text>
</comment>
<dbReference type="PANTHER" id="PTHR43280:SF32">
    <property type="entry name" value="TRANSCRIPTIONAL REGULATORY PROTEIN"/>
    <property type="match status" value="1"/>
</dbReference>
<dbReference type="PANTHER" id="PTHR43280">
    <property type="entry name" value="ARAC-FAMILY TRANSCRIPTIONAL REGULATOR"/>
    <property type="match status" value="1"/>
</dbReference>
<evidence type="ECO:0000259" key="4">
    <source>
        <dbReference type="PROSITE" id="PS01124"/>
    </source>
</evidence>
<sequence>MDTDQEIEVQLKSSADFQQPYQTPFYQILLFKGKGSFIVDFTEYTFSGNTILFLTPYQCFQWNSPATIEMECLRFHGDFYCIEYHKKEVACNGLLFNNIYLAPHITISDSIYSEISALLLKIEDEKQVGSNFSSAILKAYLQLILALCSKEKSIYLNNGALNGSSLPELVHFQELLEQNFIQERSPAFYASKTHLTPNAFGKNIKKQFGKTPTQLIQERVILEAKKLLHLTHKSVKEIAAELNFEDEFYFSRYFKKSVGLSPLHYREDVGISIVAK</sequence>
<keyword evidence="1" id="KW-0805">Transcription regulation</keyword>
<evidence type="ECO:0000256" key="1">
    <source>
        <dbReference type="ARBA" id="ARBA00023015"/>
    </source>
</evidence>
<dbReference type="RefSeq" id="WP_199109367.1">
    <property type="nucleotide sequence ID" value="NZ_JAHWXQ010000002.1"/>
</dbReference>
<evidence type="ECO:0000313" key="6">
    <source>
        <dbReference type="Proteomes" id="UP000774935"/>
    </source>
</evidence>
<accession>A0ABS6XCB2</accession>
<dbReference type="InterPro" id="IPR020449">
    <property type="entry name" value="Tscrpt_reg_AraC-type_HTH"/>
</dbReference>
<reference evidence="5 6" key="1">
    <citation type="submission" date="2021-07" db="EMBL/GenBank/DDBJ databases">
        <authorList>
            <person name="Kim M.K."/>
        </authorList>
    </citation>
    <scope>NUCLEOTIDE SEQUENCE [LARGE SCALE GENOMIC DNA]</scope>
    <source>
        <strain evidence="5 6">HLY7-15</strain>
    </source>
</reference>
<evidence type="ECO:0000256" key="3">
    <source>
        <dbReference type="ARBA" id="ARBA00023163"/>
    </source>
</evidence>
<dbReference type="Proteomes" id="UP000774935">
    <property type="component" value="Unassembled WGS sequence"/>
</dbReference>